<reference evidence="2 3" key="1">
    <citation type="submission" date="2019-03" db="EMBL/GenBank/DDBJ databases">
        <title>Genomic Encyclopedia of Archaeal and Bacterial Type Strains, Phase II (KMG-II): from individual species to whole genera.</title>
        <authorList>
            <person name="Goeker M."/>
        </authorList>
    </citation>
    <scope>NUCLEOTIDE SEQUENCE [LARGE SCALE GENOMIC DNA]</scope>
    <source>
        <strain evidence="2 3">DSM 28213</strain>
    </source>
</reference>
<dbReference type="InterPro" id="IPR041657">
    <property type="entry name" value="HTH_17"/>
</dbReference>
<evidence type="ECO:0000313" key="3">
    <source>
        <dbReference type="Proteomes" id="UP000295215"/>
    </source>
</evidence>
<feature type="domain" description="Helix-turn-helix" evidence="1">
    <location>
        <begin position="25"/>
        <end position="74"/>
    </location>
</feature>
<dbReference type="Proteomes" id="UP000295215">
    <property type="component" value="Unassembled WGS sequence"/>
</dbReference>
<gene>
    <name evidence="2" type="ORF">C8P70_11087</name>
</gene>
<dbReference type="InterPro" id="IPR010093">
    <property type="entry name" value="SinI_DNA-bd"/>
</dbReference>
<sequence>MEANLILEKLERIEAILSKTAKTILTVDDLIDYTGFKRSYIYKLVHLNEIPYSKPQGKILFFDREEIDHWLRQNKSQSKAQIENKALDYFFKSKK</sequence>
<evidence type="ECO:0000313" key="2">
    <source>
        <dbReference type="EMBL" id="TDS59639.1"/>
    </source>
</evidence>
<name>A0A4V3E8H7_9FLAO</name>
<proteinExistence type="predicted"/>
<accession>A0A4V3E8H7</accession>
<protein>
    <submittedName>
        <fullName evidence="2">AlpA family transcriptional regulator</fullName>
    </submittedName>
</protein>
<dbReference type="RefSeq" id="WP_133712411.1">
    <property type="nucleotide sequence ID" value="NZ_SOAG01000010.1"/>
</dbReference>
<dbReference type="GO" id="GO:0003677">
    <property type="term" value="F:DNA binding"/>
    <property type="evidence" value="ECO:0007669"/>
    <property type="project" value="InterPro"/>
</dbReference>
<keyword evidence="3" id="KW-1185">Reference proteome</keyword>
<dbReference type="NCBIfam" id="TIGR01764">
    <property type="entry name" value="excise"/>
    <property type="match status" value="1"/>
</dbReference>
<dbReference type="OrthoDB" id="597977at2"/>
<dbReference type="AlphaFoldDB" id="A0A4V3E8H7"/>
<evidence type="ECO:0000259" key="1">
    <source>
        <dbReference type="Pfam" id="PF12728"/>
    </source>
</evidence>
<dbReference type="EMBL" id="SOAG01000010">
    <property type="protein sequence ID" value="TDS59639.1"/>
    <property type="molecule type" value="Genomic_DNA"/>
</dbReference>
<organism evidence="2 3">
    <name type="scientific">Myroides indicus</name>
    <dbReference type="NCBI Taxonomy" id="1323422"/>
    <lineage>
        <taxon>Bacteria</taxon>
        <taxon>Pseudomonadati</taxon>
        <taxon>Bacteroidota</taxon>
        <taxon>Flavobacteriia</taxon>
        <taxon>Flavobacteriales</taxon>
        <taxon>Flavobacteriaceae</taxon>
        <taxon>Myroides</taxon>
    </lineage>
</organism>
<comment type="caution">
    <text evidence="2">The sequence shown here is derived from an EMBL/GenBank/DDBJ whole genome shotgun (WGS) entry which is preliminary data.</text>
</comment>
<dbReference type="Pfam" id="PF12728">
    <property type="entry name" value="HTH_17"/>
    <property type="match status" value="1"/>
</dbReference>